<dbReference type="AlphaFoldDB" id="A0A1Y3B504"/>
<keyword evidence="3" id="KW-1185">Reference proteome</keyword>
<evidence type="ECO:0000313" key="3">
    <source>
        <dbReference type="Proteomes" id="UP000194236"/>
    </source>
</evidence>
<evidence type="ECO:0000313" key="2">
    <source>
        <dbReference type="EMBL" id="OTF75899.1"/>
    </source>
</evidence>
<reference evidence="2 3" key="1">
    <citation type="submission" date="2017-03" db="EMBL/GenBank/DDBJ databases">
        <title>Genome Survey of Euroglyphus maynei.</title>
        <authorList>
            <person name="Arlian L.G."/>
            <person name="Morgan M.S."/>
            <person name="Rider S.D."/>
        </authorList>
    </citation>
    <scope>NUCLEOTIDE SEQUENCE [LARGE SCALE GENOMIC DNA]</scope>
    <source>
        <strain evidence="2">Arlian Lab</strain>
        <tissue evidence="2">Whole body</tissue>
    </source>
</reference>
<keyword evidence="1" id="KW-0812">Transmembrane</keyword>
<name>A0A1Y3B504_EURMA</name>
<gene>
    <name evidence="2" type="ORF">BLA29_014528</name>
</gene>
<evidence type="ECO:0000256" key="1">
    <source>
        <dbReference type="SAM" id="Phobius"/>
    </source>
</evidence>
<keyword evidence="1" id="KW-1133">Transmembrane helix</keyword>
<proteinExistence type="predicted"/>
<feature type="transmembrane region" description="Helical" evidence="1">
    <location>
        <begin position="9"/>
        <end position="27"/>
    </location>
</feature>
<sequence length="31" mass="3573">MKPMIVKPINLSIIITIITIIQLLKIINQQQ</sequence>
<organism evidence="2 3">
    <name type="scientific">Euroglyphus maynei</name>
    <name type="common">Mayne's house dust mite</name>
    <dbReference type="NCBI Taxonomy" id="6958"/>
    <lineage>
        <taxon>Eukaryota</taxon>
        <taxon>Metazoa</taxon>
        <taxon>Ecdysozoa</taxon>
        <taxon>Arthropoda</taxon>
        <taxon>Chelicerata</taxon>
        <taxon>Arachnida</taxon>
        <taxon>Acari</taxon>
        <taxon>Acariformes</taxon>
        <taxon>Sarcoptiformes</taxon>
        <taxon>Astigmata</taxon>
        <taxon>Psoroptidia</taxon>
        <taxon>Analgoidea</taxon>
        <taxon>Pyroglyphidae</taxon>
        <taxon>Pyroglyphinae</taxon>
        <taxon>Euroglyphus</taxon>
    </lineage>
</organism>
<accession>A0A1Y3B504</accession>
<protein>
    <submittedName>
        <fullName evidence="2">Uncharacterized protein</fullName>
    </submittedName>
</protein>
<keyword evidence="1" id="KW-0472">Membrane</keyword>
<dbReference type="Proteomes" id="UP000194236">
    <property type="component" value="Unassembled WGS sequence"/>
</dbReference>
<dbReference type="EMBL" id="MUJZ01039876">
    <property type="protein sequence ID" value="OTF75899.1"/>
    <property type="molecule type" value="Genomic_DNA"/>
</dbReference>
<comment type="caution">
    <text evidence="2">The sequence shown here is derived from an EMBL/GenBank/DDBJ whole genome shotgun (WGS) entry which is preliminary data.</text>
</comment>